<accession>A0A653BNA1</accession>
<dbReference type="Proteomes" id="UP000410492">
    <property type="component" value="Unassembled WGS sequence"/>
</dbReference>
<gene>
    <name evidence="1" type="ORF">CALMAC_LOCUS2442</name>
</gene>
<name>A0A653BNA1_CALMS</name>
<evidence type="ECO:0000313" key="1">
    <source>
        <dbReference type="EMBL" id="VEN37067.1"/>
    </source>
</evidence>
<keyword evidence="2" id="KW-1185">Reference proteome</keyword>
<dbReference type="AlphaFoldDB" id="A0A653BNA1"/>
<organism evidence="1 2">
    <name type="scientific">Callosobruchus maculatus</name>
    <name type="common">Southern cowpea weevil</name>
    <name type="synonym">Pulse bruchid</name>
    <dbReference type="NCBI Taxonomy" id="64391"/>
    <lineage>
        <taxon>Eukaryota</taxon>
        <taxon>Metazoa</taxon>
        <taxon>Ecdysozoa</taxon>
        <taxon>Arthropoda</taxon>
        <taxon>Hexapoda</taxon>
        <taxon>Insecta</taxon>
        <taxon>Pterygota</taxon>
        <taxon>Neoptera</taxon>
        <taxon>Endopterygota</taxon>
        <taxon>Coleoptera</taxon>
        <taxon>Polyphaga</taxon>
        <taxon>Cucujiformia</taxon>
        <taxon>Chrysomeloidea</taxon>
        <taxon>Chrysomelidae</taxon>
        <taxon>Bruchinae</taxon>
        <taxon>Bruchini</taxon>
        <taxon>Callosobruchus</taxon>
    </lineage>
</organism>
<dbReference type="EMBL" id="CAACVG010002962">
    <property type="protein sequence ID" value="VEN37067.1"/>
    <property type="molecule type" value="Genomic_DNA"/>
</dbReference>
<protein>
    <submittedName>
        <fullName evidence="1">Uncharacterized protein</fullName>
    </submittedName>
</protein>
<evidence type="ECO:0000313" key="2">
    <source>
        <dbReference type="Proteomes" id="UP000410492"/>
    </source>
</evidence>
<proteinExistence type="predicted"/>
<reference evidence="1 2" key="1">
    <citation type="submission" date="2019-01" db="EMBL/GenBank/DDBJ databases">
        <authorList>
            <person name="Sayadi A."/>
        </authorList>
    </citation>
    <scope>NUCLEOTIDE SEQUENCE [LARGE SCALE GENOMIC DNA]</scope>
</reference>
<sequence length="63" mass="7539">MEATYCVGSDVDVCRMFDQYLYKIITLLWLRGFPEKMKCIIQHNVRTVCSQKFKRTDKTLLFI</sequence>
<dbReference type="OrthoDB" id="6648558at2759"/>